<dbReference type="EMBL" id="AP022584">
    <property type="protein sequence ID" value="BBY09334.1"/>
    <property type="molecule type" value="Genomic_DNA"/>
</dbReference>
<evidence type="ECO:0000313" key="2">
    <source>
        <dbReference type="Proteomes" id="UP000466831"/>
    </source>
</evidence>
<name>A0ABM7J6C4_9MYCO</name>
<reference evidence="1 2" key="1">
    <citation type="journal article" date="2019" name="Emerg. Microbes Infect.">
        <title>Comprehensive subspecies identification of 175 nontuberculous mycobacteria species based on 7547 genomic profiles.</title>
        <authorList>
            <person name="Matsumoto Y."/>
            <person name="Kinjo T."/>
            <person name="Motooka D."/>
            <person name="Nabeya D."/>
            <person name="Jung N."/>
            <person name="Uechi K."/>
            <person name="Horii T."/>
            <person name="Iida T."/>
            <person name="Fujita J."/>
            <person name="Nakamura S."/>
        </authorList>
    </citation>
    <scope>NUCLEOTIDE SEQUENCE [LARGE SCALE GENOMIC DNA]</scope>
    <source>
        <strain evidence="1 2">JCM 17324</strain>
    </source>
</reference>
<dbReference type="Proteomes" id="UP000466831">
    <property type="component" value="Chromosome"/>
</dbReference>
<keyword evidence="2" id="KW-1185">Reference proteome</keyword>
<evidence type="ECO:0000313" key="1">
    <source>
        <dbReference type="EMBL" id="BBY09334.1"/>
    </source>
</evidence>
<sequence length="57" mass="6053">MRDDDVNDWETFEVASLTTDRRGPVLQVGGDRSSCANGTAGATDRRVPAGSLGCVRL</sequence>
<accession>A0ABM7J6C4</accession>
<proteinExistence type="predicted"/>
<gene>
    <name evidence="1" type="ORF">MMARJ_00740</name>
</gene>
<organism evidence="1 2">
    <name type="scientific">Mycobacterium marseillense</name>
    <dbReference type="NCBI Taxonomy" id="701042"/>
    <lineage>
        <taxon>Bacteria</taxon>
        <taxon>Bacillati</taxon>
        <taxon>Actinomycetota</taxon>
        <taxon>Actinomycetes</taxon>
        <taxon>Mycobacteriales</taxon>
        <taxon>Mycobacteriaceae</taxon>
        <taxon>Mycobacterium</taxon>
        <taxon>Mycobacterium avium complex (MAC)</taxon>
    </lineage>
</organism>
<protein>
    <submittedName>
        <fullName evidence="1">Uncharacterized protein</fullName>
    </submittedName>
</protein>